<protein>
    <recommendedName>
        <fullName evidence="2">tetrahydrofolate synthase</fullName>
        <ecNumber evidence="2">6.3.2.17</ecNumber>
    </recommendedName>
    <alternativeName>
        <fullName evidence="8">Tetrahydrofolylpolyglutamate synthase</fullName>
    </alternativeName>
</protein>
<dbReference type="InterPro" id="IPR004101">
    <property type="entry name" value="Mur_ligase_C"/>
</dbReference>
<feature type="region of interest" description="Disordered" evidence="10">
    <location>
        <begin position="309"/>
        <end position="331"/>
    </location>
</feature>
<gene>
    <name evidence="13" type="ORF">Q5761_01215</name>
</gene>
<evidence type="ECO:0000256" key="10">
    <source>
        <dbReference type="SAM" id="MobiDB-lite"/>
    </source>
</evidence>
<dbReference type="InterPro" id="IPR018109">
    <property type="entry name" value="Folylpolyglutamate_synth_CS"/>
</dbReference>
<evidence type="ECO:0000256" key="7">
    <source>
        <dbReference type="ARBA" id="ARBA00022842"/>
    </source>
</evidence>
<evidence type="ECO:0000256" key="3">
    <source>
        <dbReference type="ARBA" id="ARBA00022598"/>
    </source>
</evidence>
<evidence type="ECO:0000256" key="4">
    <source>
        <dbReference type="ARBA" id="ARBA00022723"/>
    </source>
</evidence>
<comment type="catalytic activity">
    <reaction evidence="9">
        <text>(6S)-5,6,7,8-tetrahydrofolyl-(gamma-L-Glu)(n) + L-glutamate + ATP = (6S)-5,6,7,8-tetrahydrofolyl-(gamma-L-Glu)(n+1) + ADP + phosphate + H(+)</text>
        <dbReference type="Rhea" id="RHEA:10580"/>
        <dbReference type="Rhea" id="RHEA-COMP:14738"/>
        <dbReference type="Rhea" id="RHEA-COMP:14740"/>
        <dbReference type="ChEBI" id="CHEBI:15378"/>
        <dbReference type="ChEBI" id="CHEBI:29985"/>
        <dbReference type="ChEBI" id="CHEBI:30616"/>
        <dbReference type="ChEBI" id="CHEBI:43474"/>
        <dbReference type="ChEBI" id="CHEBI:141005"/>
        <dbReference type="ChEBI" id="CHEBI:456216"/>
        <dbReference type="EC" id="6.3.2.17"/>
    </reaction>
</comment>
<accession>A0ABZ0QRE8</accession>
<feature type="domain" description="Mur ligase C-terminal" evidence="11">
    <location>
        <begin position="418"/>
        <end position="538"/>
    </location>
</feature>
<dbReference type="RefSeq" id="WP_318750869.1">
    <property type="nucleotide sequence ID" value="NZ_CP132508.1"/>
</dbReference>
<evidence type="ECO:0000259" key="11">
    <source>
        <dbReference type="Pfam" id="PF02875"/>
    </source>
</evidence>
<dbReference type="Pfam" id="PF02875">
    <property type="entry name" value="Mur_ligase_C"/>
    <property type="match status" value="1"/>
</dbReference>
<dbReference type="InterPro" id="IPR001645">
    <property type="entry name" value="Folylpolyglutamate_synth"/>
</dbReference>
<dbReference type="SUPFAM" id="SSF53244">
    <property type="entry name" value="MurD-like peptide ligases, peptide-binding domain"/>
    <property type="match status" value="1"/>
</dbReference>
<name>A0ABZ0QRE8_9FIRM</name>
<dbReference type="GO" id="GO:0016874">
    <property type="term" value="F:ligase activity"/>
    <property type="evidence" value="ECO:0007669"/>
    <property type="project" value="UniProtKB-KW"/>
</dbReference>
<dbReference type="PANTHER" id="PTHR11136:SF0">
    <property type="entry name" value="DIHYDROFOLATE SYNTHETASE-RELATED"/>
    <property type="match status" value="1"/>
</dbReference>
<keyword evidence="4" id="KW-0479">Metal-binding</keyword>
<evidence type="ECO:0000256" key="9">
    <source>
        <dbReference type="ARBA" id="ARBA00047493"/>
    </source>
</evidence>
<dbReference type="InterPro" id="IPR036615">
    <property type="entry name" value="Mur_ligase_C_dom_sf"/>
</dbReference>
<feature type="region of interest" description="Disordered" evidence="10">
    <location>
        <begin position="1"/>
        <end position="85"/>
    </location>
</feature>
<dbReference type="SUPFAM" id="SSF53623">
    <property type="entry name" value="MurD-like peptide ligases, catalytic domain"/>
    <property type="match status" value="1"/>
</dbReference>
<dbReference type="PROSITE" id="PS01012">
    <property type="entry name" value="FOLYLPOLYGLU_SYNT_2"/>
    <property type="match status" value="1"/>
</dbReference>
<dbReference type="InterPro" id="IPR036565">
    <property type="entry name" value="Mur-like_cat_sf"/>
</dbReference>
<keyword evidence="6" id="KW-0067">ATP-binding</keyword>
<keyword evidence="3 13" id="KW-0436">Ligase</keyword>
<dbReference type="PANTHER" id="PTHR11136">
    <property type="entry name" value="FOLYLPOLYGLUTAMATE SYNTHASE-RELATED"/>
    <property type="match status" value="1"/>
</dbReference>
<feature type="domain" description="Mur ligase central" evidence="12">
    <location>
        <begin position="131"/>
        <end position="274"/>
    </location>
</feature>
<dbReference type="Pfam" id="PF08245">
    <property type="entry name" value="Mur_ligase_M"/>
    <property type="match status" value="1"/>
</dbReference>
<feature type="compositionally biased region" description="Basic and acidic residues" evidence="10">
    <location>
        <begin position="1"/>
        <end position="17"/>
    </location>
</feature>
<organism evidence="13 14">
    <name type="scientific">Thermaerobacter composti</name>
    <dbReference type="NCBI Taxonomy" id="554949"/>
    <lineage>
        <taxon>Bacteria</taxon>
        <taxon>Bacillati</taxon>
        <taxon>Bacillota</taxon>
        <taxon>Clostridia</taxon>
        <taxon>Eubacteriales</taxon>
        <taxon>Clostridiales Family XVII. Incertae Sedis</taxon>
        <taxon>Thermaerobacter</taxon>
    </lineage>
</organism>
<evidence type="ECO:0000256" key="1">
    <source>
        <dbReference type="ARBA" id="ARBA00008276"/>
    </source>
</evidence>
<proteinExistence type="inferred from homology"/>
<evidence type="ECO:0000256" key="8">
    <source>
        <dbReference type="ARBA" id="ARBA00030592"/>
    </source>
</evidence>
<dbReference type="InterPro" id="IPR013221">
    <property type="entry name" value="Mur_ligase_cen"/>
</dbReference>
<sequence>MRQREERIQGARGDGGDRPAPAASDRTHGTHRPYGTDGTGAGPGASPSAAGGAVDPRWGAAARGASPPAAPPGDGRGGQAAATGSPAAPQAAVAYLQGLGRFGMRLGLQRIRRLLAALGHPEEDLPPVYHVTGTNGKGSTACILEAVLRAAGCRTALFTSPHLVRYEERFAFDGRPVSGVELAAAVERARSAADAVAATGEAPTEFEVATAVFFLLVQARRPDAVVLEVGLGGRYDATNVVPRPAVSVVTNVALDHTDRLGRTVEEIAYDKVGIARPGVPLVTGALDPAALRVLRRETARVGAPLWEVRPLTDAPPPAAGPGRDEPAGEPPGPVAVATYRLRTTGPEGSRWDYRGPAGSPRGAAVRWDHLPLALVGPHQVANAAVAVAALQAAAATGRGLQVGRAAVERGLAAARWPGRMERLRWQGRDVWLDGAHNPAGMAALARTVATLWPGRRVLLVIGMLDDKDVEQAAGAIAPVTGRAVVSEPPSPRAAPAERLARALAAQGVPVVVEREPVGALARALREAEPGQPVLVTGSLYLVGAVRAHVLAPAGTPGA</sequence>
<evidence type="ECO:0000256" key="6">
    <source>
        <dbReference type="ARBA" id="ARBA00022840"/>
    </source>
</evidence>
<comment type="similarity">
    <text evidence="1">Belongs to the folylpolyglutamate synthase family.</text>
</comment>
<evidence type="ECO:0000313" key="13">
    <source>
        <dbReference type="EMBL" id="WPD19322.1"/>
    </source>
</evidence>
<keyword evidence="5" id="KW-0547">Nucleotide-binding</keyword>
<reference evidence="13 14" key="1">
    <citation type="submission" date="2023-08" db="EMBL/GenBank/DDBJ databases">
        <title>Genome sequence of Thermaerobacter compostii strain Ins1, a spore-forming filamentous bacterium isolated from a deep geothermal reservoir.</title>
        <authorList>
            <person name="Bregnard D."/>
            <person name="Gonzalez D."/>
            <person name="Junier P."/>
        </authorList>
    </citation>
    <scope>NUCLEOTIDE SEQUENCE [LARGE SCALE GENOMIC DNA]</scope>
    <source>
        <strain evidence="13 14">Ins1</strain>
    </source>
</reference>
<evidence type="ECO:0000259" key="12">
    <source>
        <dbReference type="Pfam" id="PF08245"/>
    </source>
</evidence>
<evidence type="ECO:0000313" key="14">
    <source>
        <dbReference type="Proteomes" id="UP001304683"/>
    </source>
</evidence>
<dbReference type="Gene3D" id="3.40.1190.10">
    <property type="entry name" value="Mur-like, catalytic domain"/>
    <property type="match status" value="1"/>
</dbReference>
<dbReference type="NCBIfam" id="TIGR01499">
    <property type="entry name" value="folC"/>
    <property type="match status" value="1"/>
</dbReference>
<keyword evidence="14" id="KW-1185">Reference proteome</keyword>
<keyword evidence="7" id="KW-0460">Magnesium</keyword>
<dbReference type="EC" id="6.3.2.17" evidence="2"/>
<feature type="compositionally biased region" description="Low complexity" evidence="10">
    <location>
        <begin position="44"/>
        <end position="67"/>
    </location>
</feature>
<dbReference type="Proteomes" id="UP001304683">
    <property type="component" value="Chromosome"/>
</dbReference>
<evidence type="ECO:0000256" key="2">
    <source>
        <dbReference type="ARBA" id="ARBA00013025"/>
    </source>
</evidence>
<evidence type="ECO:0000256" key="5">
    <source>
        <dbReference type="ARBA" id="ARBA00022741"/>
    </source>
</evidence>
<dbReference type="Gene3D" id="3.90.190.20">
    <property type="entry name" value="Mur ligase, C-terminal domain"/>
    <property type="match status" value="1"/>
</dbReference>
<dbReference type="EMBL" id="CP132508">
    <property type="protein sequence ID" value="WPD19322.1"/>
    <property type="molecule type" value="Genomic_DNA"/>
</dbReference>